<dbReference type="Pfam" id="PF01397">
    <property type="entry name" value="Terpene_synth"/>
    <property type="match status" value="1"/>
</dbReference>
<evidence type="ECO:0000313" key="9">
    <source>
        <dbReference type="Proteomes" id="UP001642487"/>
    </source>
</evidence>
<evidence type="ECO:0000256" key="5">
    <source>
        <dbReference type="SAM" id="SignalP"/>
    </source>
</evidence>
<dbReference type="SFLD" id="SFLDS00005">
    <property type="entry name" value="Isoprenoid_Synthase_Type_I"/>
    <property type="match status" value="1"/>
</dbReference>
<evidence type="ECO:0000256" key="2">
    <source>
        <dbReference type="ARBA" id="ARBA00022723"/>
    </source>
</evidence>
<reference evidence="8 9" key="1">
    <citation type="submission" date="2024-03" db="EMBL/GenBank/DDBJ databases">
        <authorList>
            <person name="Gkanogiannis A."/>
            <person name="Becerra Lopez-Lavalle L."/>
        </authorList>
    </citation>
    <scope>NUCLEOTIDE SEQUENCE [LARGE SCALE GENOMIC DNA]</scope>
</reference>
<keyword evidence="9" id="KW-1185">Reference proteome</keyword>
<organism evidence="8 9">
    <name type="scientific">Citrullus colocynthis</name>
    <name type="common">colocynth</name>
    <dbReference type="NCBI Taxonomy" id="252529"/>
    <lineage>
        <taxon>Eukaryota</taxon>
        <taxon>Viridiplantae</taxon>
        <taxon>Streptophyta</taxon>
        <taxon>Embryophyta</taxon>
        <taxon>Tracheophyta</taxon>
        <taxon>Spermatophyta</taxon>
        <taxon>Magnoliopsida</taxon>
        <taxon>eudicotyledons</taxon>
        <taxon>Gunneridae</taxon>
        <taxon>Pentapetalae</taxon>
        <taxon>rosids</taxon>
        <taxon>fabids</taxon>
        <taxon>Cucurbitales</taxon>
        <taxon>Cucurbitaceae</taxon>
        <taxon>Benincaseae</taxon>
        <taxon>Citrullus</taxon>
    </lineage>
</organism>
<dbReference type="SUPFAM" id="SSF48239">
    <property type="entry name" value="Terpenoid cyclases/Protein prenyltransferases"/>
    <property type="match status" value="1"/>
</dbReference>
<feature type="signal peptide" evidence="5">
    <location>
        <begin position="1"/>
        <end position="20"/>
    </location>
</feature>
<evidence type="ECO:0000313" key="8">
    <source>
        <dbReference type="EMBL" id="CAK9327368.1"/>
    </source>
</evidence>
<keyword evidence="5" id="KW-0732">Signal</keyword>
<dbReference type="PANTHER" id="PTHR31225">
    <property type="entry name" value="OS04G0344100 PROTEIN-RELATED"/>
    <property type="match status" value="1"/>
</dbReference>
<evidence type="ECO:0000256" key="4">
    <source>
        <dbReference type="ARBA" id="ARBA00023239"/>
    </source>
</evidence>
<dbReference type="PANTHER" id="PTHR31225:SF0">
    <property type="entry name" value="S-(+)-LINALOOL SYNTHASE, CHLOROPLASTIC"/>
    <property type="match status" value="1"/>
</dbReference>
<dbReference type="SUPFAM" id="SSF48576">
    <property type="entry name" value="Terpenoid synthases"/>
    <property type="match status" value="1"/>
</dbReference>
<dbReference type="InterPro" id="IPR008930">
    <property type="entry name" value="Terpenoid_cyclase/PrenylTrfase"/>
</dbReference>
<dbReference type="InterPro" id="IPR001906">
    <property type="entry name" value="Terpene_synth_N"/>
</dbReference>
<evidence type="ECO:0000256" key="1">
    <source>
        <dbReference type="ARBA" id="ARBA00001946"/>
    </source>
</evidence>
<keyword evidence="3" id="KW-0460">Magnesium</keyword>
<gene>
    <name evidence="8" type="ORF">CITCOLO1_LOCUS19745</name>
</gene>
<proteinExistence type="predicted"/>
<dbReference type="Proteomes" id="UP001642487">
    <property type="component" value="Chromosome 8"/>
</dbReference>
<name>A0ABP0Z652_9ROSI</name>
<evidence type="ECO:0000259" key="7">
    <source>
        <dbReference type="Pfam" id="PF03936"/>
    </source>
</evidence>
<feature type="domain" description="Terpene synthase N-terminal" evidence="6">
    <location>
        <begin position="72"/>
        <end position="233"/>
    </location>
</feature>
<evidence type="ECO:0000256" key="3">
    <source>
        <dbReference type="ARBA" id="ARBA00022842"/>
    </source>
</evidence>
<dbReference type="InterPro" id="IPR036965">
    <property type="entry name" value="Terpene_synth_N_sf"/>
</dbReference>
<dbReference type="SFLD" id="SFLDG01019">
    <property type="entry name" value="Terpene_Cyclase_Like_1_C_Termi"/>
    <property type="match status" value="1"/>
</dbReference>
<dbReference type="Gene3D" id="1.50.10.130">
    <property type="entry name" value="Terpene synthase, N-terminal domain"/>
    <property type="match status" value="1"/>
</dbReference>
<dbReference type="EMBL" id="OZ021742">
    <property type="protein sequence ID" value="CAK9327368.1"/>
    <property type="molecule type" value="Genomic_DNA"/>
</dbReference>
<sequence length="588" mass="67478">MATASAMLILGVILPPYSSSFQPYPKASTHNTPPINHNMPIGIPQPHKWTIPQNYSFLPTSLPADSESSLLNDEMGIKYENEMKSVKHLLSETAKIDSLERLNMIDAIQRLGIDHCFKEEIEAIIQKQYKIMTTHYFDTHCGLHEVALHFRLLRQHGYFVPPDVFESFMDKEGELNKKVSEDIVGLTSLYEAWQLCLPGEENLEKIGKISGHILRTQIGNLEDGMAKHVGNALTNPFHKSLGKLFVKNYMGFQGQLQATNNWIFVFNQLAKLDFNRVQILYQREISELFRWWKKTGLCEELKFGRNQPLKWYVCSLAFLADPKFSEERVELTKSISFIYLIDDIYDLYGSVEELRLFTKAIQRWDLAAIHSLPHPMKICYIELFETTNELCHKFSLKHGWNPIHSLHKSWASLCEAFLVEAEWFASGHFPSAKEYLENGTVSSGVHVVLAHIFFLLGQGINNKTLQLLNTNPGIVSSTASILRLSDDLGNAKDENQEGYDGSYIEYYIKENPEISVDSARQRVIHMISDAWKRLNQESLSPNPFPVTFIEASRNIARFVPLLYGYDENQNLPTLEMLMKSVLYERVQF</sequence>
<keyword evidence="2" id="KW-0479">Metal-binding</keyword>
<dbReference type="InterPro" id="IPR050148">
    <property type="entry name" value="Terpene_synthase-like"/>
</dbReference>
<protein>
    <submittedName>
        <fullName evidence="8">Uncharacterized protein</fullName>
    </submittedName>
</protein>
<comment type="cofactor">
    <cofactor evidence="1">
        <name>Mg(2+)</name>
        <dbReference type="ChEBI" id="CHEBI:18420"/>
    </cofactor>
</comment>
<dbReference type="InterPro" id="IPR034741">
    <property type="entry name" value="Terpene_cyclase-like_1_C"/>
</dbReference>
<feature type="domain" description="Terpene synthase metal-binding" evidence="7">
    <location>
        <begin position="293"/>
        <end position="532"/>
    </location>
</feature>
<evidence type="ECO:0000259" key="6">
    <source>
        <dbReference type="Pfam" id="PF01397"/>
    </source>
</evidence>
<dbReference type="Pfam" id="PF03936">
    <property type="entry name" value="Terpene_synth_C"/>
    <property type="match status" value="1"/>
</dbReference>
<feature type="chain" id="PRO_5045826276" evidence="5">
    <location>
        <begin position="21"/>
        <end position="588"/>
    </location>
</feature>
<dbReference type="Gene3D" id="1.10.600.10">
    <property type="entry name" value="Farnesyl Diphosphate Synthase"/>
    <property type="match status" value="1"/>
</dbReference>
<accession>A0ABP0Z652</accession>
<keyword evidence="4" id="KW-0456">Lyase</keyword>
<dbReference type="InterPro" id="IPR008949">
    <property type="entry name" value="Isoprenoid_synthase_dom_sf"/>
</dbReference>
<dbReference type="InterPro" id="IPR005630">
    <property type="entry name" value="Terpene_synthase_metal-bd"/>
</dbReference>